<accession>A0ABV3XLA2</accession>
<evidence type="ECO:0000313" key="2">
    <source>
        <dbReference type="Proteomes" id="UP001560045"/>
    </source>
</evidence>
<name>A0ABV3XLA2_9ACTN</name>
<proteinExistence type="predicted"/>
<dbReference type="Proteomes" id="UP001560045">
    <property type="component" value="Unassembled WGS sequence"/>
</dbReference>
<dbReference type="InterPro" id="IPR006765">
    <property type="entry name" value="Polyketide_synth_cyclase"/>
</dbReference>
<dbReference type="Pfam" id="PF04673">
    <property type="entry name" value="Cyclase_polyket"/>
    <property type="match status" value="1"/>
</dbReference>
<gene>
    <name evidence="1" type="ORF">ABQ292_23755</name>
</gene>
<dbReference type="RefSeq" id="WP_369210180.1">
    <property type="nucleotide sequence ID" value="NZ_JBFNXQ010000124.1"/>
</dbReference>
<dbReference type="EMBL" id="JBFNXQ010000124">
    <property type="protein sequence ID" value="MEX5721375.1"/>
    <property type="molecule type" value="Genomic_DNA"/>
</dbReference>
<keyword evidence="2" id="KW-1185">Reference proteome</keyword>
<protein>
    <submittedName>
        <fullName evidence="1">TcmI family type II polyketide cyclase</fullName>
    </submittedName>
</protein>
<evidence type="ECO:0000313" key="1">
    <source>
        <dbReference type="EMBL" id="MEX5721375.1"/>
    </source>
</evidence>
<organism evidence="1 2">
    <name type="scientific">Geodermatophilus maliterrae</name>
    <dbReference type="NCBI Taxonomy" id="3162531"/>
    <lineage>
        <taxon>Bacteria</taxon>
        <taxon>Bacillati</taxon>
        <taxon>Actinomycetota</taxon>
        <taxon>Actinomycetes</taxon>
        <taxon>Geodermatophilales</taxon>
        <taxon>Geodermatophilaceae</taxon>
        <taxon>Geodermatophilus</taxon>
    </lineage>
</organism>
<sequence length="47" mass="5505">MNRSHATVVHEVSPYLSPYHPETRLSPEDSVAQPFHEWHVDGWHPED</sequence>
<reference evidence="1 2" key="1">
    <citation type="submission" date="2024-06" db="EMBL/GenBank/DDBJ databases">
        <title>Draft genome sequence of Geodermatophilus badlandi, a novel member of the Geodermatophilaceae isolated from badland sedimentary rocks in the Red desert, Wyoming, USA.</title>
        <authorList>
            <person name="Ben Tekaya S."/>
            <person name="Nouioui I."/>
            <person name="Flores G.M."/>
            <person name="Shaal M.N."/>
            <person name="Bredoire F."/>
            <person name="Basile F."/>
            <person name="Van Diepen L."/>
            <person name="Ward N.L."/>
        </authorList>
    </citation>
    <scope>NUCLEOTIDE SEQUENCE [LARGE SCALE GENOMIC DNA]</scope>
    <source>
        <strain evidence="1 2">WL48A</strain>
    </source>
</reference>
<comment type="caution">
    <text evidence="1">The sequence shown here is derived from an EMBL/GenBank/DDBJ whole genome shotgun (WGS) entry which is preliminary data.</text>
</comment>